<sequence length="675" mass="70166">MAAPSRPARSAPGPTTPPTGVLLTSSAVLLAALAVLLTALALAGGLVPPAIGDPGRLVRYGLPVARTVHDLSAALAVGGSAVATALLPHPSPAWTRAVRVAGVAAGAWAVSALLVLVLTAMDVIGAAPGSPDFGAQFAQFAQSIDLGRALLVTTVLAAVVATVAAAATTPTGAAWALALAVLALMPLSLSGHASGSASHETAVSSLAVHLVGVTAWLGGLAAVLLVAPLTGRSPGSAKGQRPVDLPVLAARYSTLALWCFAAVALSGVLNASVRLGGWSGLASAYGALVVGKVVALVALGAFGVWHRRRTVPLLASRPRAFLRVAAVELVLMGAATGLGVALSRSPTPVPDDNPDASRAESLLGEPLPPTLTVGRWFTELSPDLLWIGVAGIALVAYLLGVRRLRARGDSWPVGRTVWWVLGCLLLLFVTSGGPAAYGRLTFSMHMLQHMLLTMAIPPMLVLGAPVTLALRTLPARRDHSRGLREWLLEVVHSRYLGVVGHPLVAAVLFAGSLIVFYYSPLFELALRTHVGHELMMVHFLGTGYLFSSALIGVDPGGHRPAYPMRLILLLATMAFHAFFGVALMQGTRLLAADWFAVFTPASQLLANQQEGGDIAWGIGEVPTLVLVLGVAIGWARSDDRENRRRDRKAARDGDADLAEYNAMLQRLADREGPRP</sequence>
<dbReference type="AlphaFoldDB" id="A0A7Y9DM45"/>
<name>A0A7Y9DM45_9ACTN</name>
<dbReference type="Proteomes" id="UP000521922">
    <property type="component" value="Unassembled WGS sequence"/>
</dbReference>
<dbReference type="PANTHER" id="PTHR34820">
    <property type="entry name" value="INNER MEMBRANE PROTEIN YEBZ"/>
    <property type="match status" value="1"/>
</dbReference>
<dbReference type="PANTHER" id="PTHR34820:SF4">
    <property type="entry name" value="INNER MEMBRANE PROTEIN YEBZ"/>
    <property type="match status" value="1"/>
</dbReference>
<keyword evidence="4 6" id="KW-1133">Transmembrane helix</keyword>
<dbReference type="InterPro" id="IPR032694">
    <property type="entry name" value="CopC/D"/>
</dbReference>
<evidence type="ECO:0000313" key="9">
    <source>
        <dbReference type="Proteomes" id="UP000521922"/>
    </source>
</evidence>
<evidence type="ECO:0000256" key="1">
    <source>
        <dbReference type="ARBA" id="ARBA00004651"/>
    </source>
</evidence>
<evidence type="ECO:0000313" key="8">
    <source>
        <dbReference type="EMBL" id="NYD23039.1"/>
    </source>
</evidence>
<dbReference type="RefSeq" id="WP_218885029.1">
    <property type="nucleotide sequence ID" value="NZ_BAAAGN010000010.1"/>
</dbReference>
<feature type="transmembrane region" description="Helical" evidence="6">
    <location>
        <begin position="21"/>
        <end position="51"/>
    </location>
</feature>
<feature type="transmembrane region" description="Helical" evidence="6">
    <location>
        <begin position="416"/>
        <end position="437"/>
    </location>
</feature>
<evidence type="ECO:0000259" key="7">
    <source>
        <dbReference type="Pfam" id="PF05425"/>
    </source>
</evidence>
<feature type="transmembrane region" description="Helical" evidence="6">
    <location>
        <begin position="614"/>
        <end position="635"/>
    </location>
</feature>
<feature type="transmembrane region" description="Helical" evidence="6">
    <location>
        <begin position="248"/>
        <end position="269"/>
    </location>
</feature>
<feature type="transmembrane region" description="Helical" evidence="6">
    <location>
        <begin position="146"/>
        <end position="167"/>
    </location>
</feature>
<evidence type="ECO:0000256" key="6">
    <source>
        <dbReference type="SAM" id="Phobius"/>
    </source>
</evidence>
<feature type="transmembrane region" description="Helical" evidence="6">
    <location>
        <begin position="565"/>
        <end position="584"/>
    </location>
</feature>
<dbReference type="GO" id="GO:0005886">
    <property type="term" value="C:plasma membrane"/>
    <property type="evidence" value="ECO:0007669"/>
    <property type="project" value="UniProtKB-SubCell"/>
</dbReference>
<reference evidence="8 9" key="1">
    <citation type="submission" date="2020-07" db="EMBL/GenBank/DDBJ databases">
        <title>Sequencing the genomes of 1000 actinobacteria strains.</title>
        <authorList>
            <person name="Klenk H.-P."/>
        </authorList>
    </citation>
    <scope>NUCLEOTIDE SEQUENCE [LARGE SCALE GENOMIC DNA]</scope>
    <source>
        <strain evidence="8 9">DSM 7487</strain>
    </source>
</reference>
<keyword evidence="9" id="KW-1185">Reference proteome</keyword>
<keyword evidence="3 6" id="KW-0812">Transmembrane</keyword>
<feature type="transmembrane region" description="Helical" evidence="6">
    <location>
        <begin position="495"/>
        <end position="519"/>
    </location>
</feature>
<dbReference type="GO" id="GO:0006825">
    <property type="term" value="P:copper ion transport"/>
    <property type="evidence" value="ECO:0007669"/>
    <property type="project" value="InterPro"/>
</dbReference>
<feature type="transmembrane region" description="Helical" evidence="6">
    <location>
        <begin position="275"/>
        <end position="299"/>
    </location>
</feature>
<proteinExistence type="predicted"/>
<dbReference type="Pfam" id="PF09678">
    <property type="entry name" value="Caa3_CtaG"/>
    <property type="match status" value="1"/>
</dbReference>
<evidence type="ECO:0000256" key="2">
    <source>
        <dbReference type="ARBA" id="ARBA00022475"/>
    </source>
</evidence>
<dbReference type="InterPro" id="IPR008457">
    <property type="entry name" value="Cu-R_CopD_dom"/>
</dbReference>
<feature type="transmembrane region" description="Helical" evidence="6">
    <location>
        <begin position="174"/>
        <end position="194"/>
    </location>
</feature>
<dbReference type="Pfam" id="PF05425">
    <property type="entry name" value="CopD"/>
    <property type="match status" value="1"/>
</dbReference>
<keyword evidence="5 6" id="KW-0472">Membrane</keyword>
<evidence type="ECO:0000256" key="5">
    <source>
        <dbReference type="ARBA" id="ARBA00023136"/>
    </source>
</evidence>
<accession>A0A7Y9DM45</accession>
<feature type="transmembrane region" description="Helical" evidence="6">
    <location>
        <begin position="71"/>
        <end position="88"/>
    </location>
</feature>
<evidence type="ECO:0000256" key="4">
    <source>
        <dbReference type="ARBA" id="ARBA00022989"/>
    </source>
</evidence>
<organism evidence="8 9">
    <name type="scientific">Kineococcus aurantiacus</name>
    <dbReference type="NCBI Taxonomy" id="37633"/>
    <lineage>
        <taxon>Bacteria</taxon>
        <taxon>Bacillati</taxon>
        <taxon>Actinomycetota</taxon>
        <taxon>Actinomycetes</taxon>
        <taxon>Kineosporiales</taxon>
        <taxon>Kineosporiaceae</taxon>
        <taxon>Kineococcus</taxon>
    </lineage>
</organism>
<feature type="transmembrane region" description="Helical" evidence="6">
    <location>
        <begin position="100"/>
        <end position="126"/>
    </location>
</feature>
<dbReference type="EMBL" id="JACCBB010000001">
    <property type="protein sequence ID" value="NYD23039.1"/>
    <property type="molecule type" value="Genomic_DNA"/>
</dbReference>
<feature type="transmembrane region" description="Helical" evidence="6">
    <location>
        <begin position="206"/>
        <end position="227"/>
    </location>
</feature>
<feature type="transmembrane region" description="Helical" evidence="6">
    <location>
        <begin position="384"/>
        <end position="404"/>
    </location>
</feature>
<keyword evidence="2" id="KW-1003">Cell membrane</keyword>
<feature type="transmembrane region" description="Helical" evidence="6">
    <location>
        <begin position="534"/>
        <end position="553"/>
    </location>
</feature>
<protein>
    <submittedName>
        <fullName evidence="8">Putative copper resistance protein D</fullName>
    </submittedName>
</protein>
<feature type="transmembrane region" description="Helical" evidence="6">
    <location>
        <begin position="449"/>
        <end position="474"/>
    </location>
</feature>
<evidence type="ECO:0000256" key="3">
    <source>
        <dbReference type="ARBA" id="ARBA00022692"/>
    </source>
</evidence>
<comment type="caution">
    <text evidence="8">The sequence shown here is derived from an EMBL/GenBank/DDBJ whole genome shotgun (WGS) entry which is preliminary data.</text>
</comment>
<comment type="subcellular location">
    <subcellularLocation>
        <location evidence="1">Cell membrane</location>
        <topology evidence="1">Multi-pass membrane protein</topology>
    </subcellularLocation>
</comment>
<feature type="domain" description="Copper resistance protein D" evidence="7">
    <location>
        <begin position="249"/>
        <end position="342"/>
    </location>
</feature>
<gene>
    <name evidence="8" type="ORF">BJ968_002579</name>
</gene>
<dbReference type="InterPro" id="IPR019108">
    <property type="entry name" value="Caa3_assmbl_CtaG-rel"/>
</dbReference>
<feature type="transmembrane region" description="Helical" evidence="6">
    <location>
        <begin position="320"/>
        <end position="342"/>
    </location>
</feature>